<evidence type="ECO:0000256" key="1">
    <source>
        <dbReference type="ARBA" id="ARBA00023015"/>
    </source>
</evidence>
<dbReference type="InterPro" id="IPR000835">
    <property type="entry name" value="HTH_MarR-typ"/>
</dbReference>
<organism evidence="5 6">
    <name type="scientific">Nocardia aurantiaca</name>
    <dbReference type="NCBI Taxonomy" id="2675850"/>
    <lineage>
        <taxon>Bacteria</taxon>
        <taxon>Bacillati</taxon>
        <taxon>Actinomycetota</taxon>
        <taxon>Actinomycetes</taxon>
        <taxon>Mycobacteriales</taxon>
        <taxon>Nocardiaceae</taxon>
        <taxon>Nocardia</taxon>
    </lineage>
</organism>
<evidence type="ECO:0000256" key="2">
    <source>
        <dbReference type="ARBA" id="ARBA00023125"/>
    </source>
</evidence>
<keyword evidence="6" id="KW-1185">Reference proteome</keyword>
<dbReference type="Pfam" id="PF12802">
    <property type="entry name" value="MarR_2"/>
    <property type="match status" value="1"/>
</dbReference>
<comment type="caution">
    <text evidence="5">The sequence shown here is derived from an EMBL/GenBank/DDBJ whole genome shotgun (WGS) entry which is preliminary data.</text>
</comment>
<accession>A0A6I3LAQ5</accession>
<reference evidence="5 6" key="1">
    <citation type="submission" date="2019-11" db="EMBL/GenBank/DDBJ databases">
        <title>Nocardia sp. nov. CT2-14 isolated from soil.</title>
        <authorList>
            <person name="Kanchanasin P."/>
            <person name="Tanasupawat S."/>
            <person name="Yuki M."/>
            <person name="Kudo T."/>
        </authorList>
    </citation>
    <scope>NUCLEOTIDE SEQUENCE [LARGE SCALE GENOMIC DNA]</scope>
    <source>
        <strain evidence="5 6">CT2-14</strain>
    </source>
</reference>
<evidence type="ECO:0000313" key="6">
    <source>
        <dbReference type="Proteomes" id="UP000432464"/>
    </source>
</evidence>
<dbReference type="InterPro" id="IPR036388">
    <property type="entry name" value="WH-like_DNA-bd_sf"/>
</dbReference>
<protein>
    <submittedName>
        <fullName evidence="5">MarR family transcriptional regulator</fullName>
    </submittedName>
</protein>
<dbReference type="InterPro" id="IPR052526">
    <property type="entry name" value="HTH-type_Bedaq_tolerance"/>
</dbReference>
<gene>
    <name evidence="5" type="ORF">GLP40_29840</name>
</gene>
<dbReference type="Proteomes" id="UP000432464">
    <property type="component" value="Unassembled WGS sequence"/>
</dbReference>
<evidence type="ECO:0000256" key="3">
    <source>
        <dbReference type="ARBA" id="ARBA00023163"/>
    </source>
</evidence>
<dbReference type="PANTHER" id="PTHR39515">
    <property type="entry name" value="CONSERVED PROTEIN"/>
    <property type="match status" value="1"/>
</dbReference>
<dbReference type="SUPFAM" id="SSF46785">
    <property type="entry name" value="Winged helix' DNA-binding domain"/>
    <property type="match status" value="1"/>
</dbReference>
<sequence length="182" mass="19578">MVNDTLAEDLRQAIGSLVRVVRVADAMPPGHAAILGYLDRDGPQTIAELAHRRTVTHQSAAKSVKELLDLGLVRTEPHPVDRRKRLLSITDDGVTRLSQERAVRASSLGDAIRGALTVGEQERIRDCIPLLDRLTVYLSAHGGDHPGVLAQGAVSVAGDDDRGVGGDGLQNQQVHIVEDRKP</sequence>
<proteinExistence type="predicted"/>
<dbReference type="PROSITE" id="PS50995">
    <property type="entry name" value="HTH_MARR_2"/>
    <property type="match status" value="1"/>
</dbReference>
<keyword evidence="2" id="KW-0238">DNA-binding</keyword>
<dbReference type="GO" id="GO:0003677">
    <property type="term" value="F:DNA binding"/>
    <property type="evidence" value="ECO:0007669"/>
    <property type="project" value="UniProtKB-KW"/>
</dbReference>
<dbReference type="Gene3D" id="1.10.10.10">
    <property type="entry name" value="Winged helix-like DNA-binding domain superfamily/Winged helix DNA-binding domain"/>
    <property type="match status" value="1"/>
</dbReference>
<keyword evidence="3" id="KW-0804">Transcription</keyword>
<evidence type="ECO:0000259" key="4">
    <source>
        <dbReference type="PROSITE" id="PS50995"/>
    </source>
</evidence>
<evidence type="ECO:0000313" key="5">
    <source>
        <dbReference type="EMBL" id="MTE16929.1"/>
    </source>
</evidence>
<name>A0A6I3LAQ5_9NOCA</name>
<keyword evidence="1" id="KW-0805">Transcription regulation</keyword>
<dbReference type="InterPro" id="IPR036390">
    <property type="entry name" value="WH_DNA-bd_sf"/>
</dbReference>
<dbReference type="AlphaFoldDB" id="A0A6I3LAQ5"/>
<dbReference type="InterPro" id="IPR023187">
    <property type="entry name" value="Tscrpt_reg_MarR-type_CS"/>
</dbReference>
<dbReference type="EMBL" id="WMBB01000017">
    <property type="protein sequence ID" value="MTE16929.1"/>
    <property type="molecule type" value="Genomic_DNA"/>
</dbReference>
<dbReference type="PROSITE" id="PS01117">
    <property type="entry name" value="HTH_MARR_1"/>
    <property type="match status" value="1"/>
</dbReference>
<dbReference type="SMART" id="SM00347">
    <property type="entry name" value="HTH_MARR"/>
    <property type="match status" value="1"/>
</dbReference>
<dbReference type="PANTHER" id="PTHR39515:SF2">
    <property type="entry name" value="HTH-TYPE TRANSCRIPTIONAL REGULATOR RV0880"/>
    <property type="match status" value="1"/>
</dbReference>
<dbReference type="Gene3D" id="1.10.287.100">
    <property type="match status" value="1"/>
</dbReference>
<dbReference type="GO" id="GO:0003700">
    <property type="term" value="F:DNA-binding transcription factor activity"/>
    <property type="evidence" value="ECO:0007669"/>
    <property type="project" value="InterPro"/>
</dbReference>
<feature type="domain" description="HTH marR-type" evidence="4">
    <location>
        <begin position="3"/>
        <end position="133"/>
    </location>
</feature>